<proteinExistence type="predicted"/>
<comment type="caution">
    <text evidence="1">The sequence shown here is derived from an EMBL/GenBank/DDBJ whole genome shotgun (WGS) entry which is preliminary data.</text>
</comment>
<reference evidence="1 2" key="1">
    <citation type="journal article" date="2024" name="Plant Biotechnol. J.">
        <title>Dendrobium thyrsiflorum genome and its molecular insights into genes involved in important horticultural traits.</title>
        <authorList>
            <person name="Chen B."/>
            <person name="Wang J.Y."/>
            <person name="Zheng P.J."/>
            <person name="Li K.L."/>
            <person name="Liang Y.M."/>
            <person name="Chen X.F."/>
            <person name="Zhang C."/>
            <person name="Zhao X."/>
            <person name="He X."/>
            <person name="Zhang G.Q."/>
            <person name="Liu Z.J."/>
            <person name="Xu Q."/>
        </authorList>
    </citation>
    <scope>NUCLEOTIDE SEQUENCE [LARGE SCALE GENOMIC DNA]</scope>
    <source>
        <strain evidence="1">GZMU011</strain>
    </source>
</reference>
<sequence>MKNLEVLSFVEFLVILKPETYDSFITTHRGLGRLVGEHGWEPPIPGSNPLYYGLTSLMGHSKCGPDAVI</sequence>
<dbReference type="Proteomes" id="UP001552299">
    <property type="component" value="Unassembled WGS sequence"/>
</dbReference>
<keyword evidence="2" id="KW-1185">Reference proteome</keyword>
<protein>
    <submittedName>
        <fullName evidence="1">Uncharacterized protein</fullName>
    </submittedName>
</protein>
<name>A0ABD0V2S3_DENTH</name>
<organism evidence="1 2">
    <name type="scientific">Dendrobium thyrsiflorum</name>
    <name type="common">Pinecone-like raceme dendrobium</name>
    <name type="synonym">Orchid</name>
    <dbReference type="NCBI Taxonomy" id="117978"/>
    <lineage>
        <taxon>Eukaryota</taxon>
        <taxon>Viridiplantae</taxon>
        <taxon>Streptophyta</taxon>
        <taxon>Embryophyta</taxon>
        <taxon>Tracheophyta</taxon>
        <taxon>Spermatophyta</taxon>
        <taxon>Magnoliopsida</taxon>
        <taxon>Liliopsida</taxon>
        <taxon>Asparagales</taxon>
        <taxon>Orchidaceae</taxon>
        <taxon>Epidendroideae</taxon>
        <taxon>Malaxideae</taxon>
        <taxon>Dendrobiinae</taxon>
        <taxon>Dendrobium</taxon>
    </lineage>
</organism>
<evidence type="ECO:0000313" key="1">
    <source>
        <dbReference type="EMBL" id="KAL0919260.1"/>
    </source>
</evidence>
<accession>A0ABD0V2S3</accession>
<gene>
    <name evidence="1" type="ORF">M5K25_011345</name>
</gene>
<evidence type="ECO:0000313" key="2">
    <source>
        <dbReference type="Proteomes" id="UP001552299"/>
    </source>
</evidence>
<dbReference type="EMBL" id="JANQDX010000009">
    <property type="protein sequence ID" value="KAL0919260.1"/>
    <property type="molecule type" value="Genomic_DNA"/>
</dbReference>
<dbReference type="AlphaFoldDB" id="A0ABD0V2S3"/>